<dbReference type="AlphaFoldDB" id="A0A445N2Q5"/>
<evidence type="ECO:0000256" key="1">
    <source>
        <dbReference type="SAM" id="Phobius"/>
    </source>
</evidence>
<feature type="transmembrane region" description="Helical" evidence="1">
    <location>
        <begin position="12"/>
        <end position="33"/>
    </location>
</feature>
<name>A0A445N2Q5_9BACT</name>
<dbReference type="EMBL" id="OJIN01000224">
    <property type="protein sequence ID" value="SPD76002.1"/>
    <property type="molecule type" value="Genomic_DNA"/>
</dbReference>
<keyword evidence="1" id="KW-1133">Transmembrane helix</keyword>
<proteinExistence type="predicted"/>
<evidence type="ECO:0000313" key="2">
    <source>
        <dbReference type="EMBL" id="SPD76002.1"/>
    </source>
</evidence>
<sequence>MSLEKSNKGIRFNSLNLFIFAILILIVFCTIPGCHLMGDSSSEASYKDKGDEIYQDILSILDGAGNKIDYHKLLYVYNEISDFQGNIPHIDYLLESLIKKRNEDPRIDQMILIFASLLIENSKHPIPEVQRLFVLLLEKDDNRLTEWVISFVASAIGNYPFDMPDGDKLADLVEERLDFVASNKSHSQEYFGFHFLPPPDSEYIKSYLKGIKEQRNREIERIFYYSMIANNVPESQIETILRQIQSNGIPETGETCPLPMKYIFNNINKLNIQINSKDKIKEAD</sequence>
<accession>A0A445N2Q5</accession>
<keyword evidence="1" id="KW-0812">Transmembrane</keyword>
<protein>
    <submittedName>
        <fullName evidence="2">Uncharacterized protein</fullName>
    </submittedName>
</protein>
<gene>
    <name evidence="2" type="ORF">PITCH_A790011</name>
</gene>
<reference evidence="2" key="1">
    <citation type="submission" date="2018-01" db="EMBL/GenBank/DDBJ databases">
        <authorList>
            <person name="Regsiter A."/>
            <person name="William W."/>
        </authorList>
    </citation>
    <scope>NUCLEOTIDE SEQUENCE</scope>
    <source>
        <strain evidence="2">TRIP AH-1</strain>
    </source>
</reference>
<keyword evidence="1" id="KW-0472">Membrane</keyword>
<organism evidence="2">
    <name type="scientific">uncultured Desulfobacterium sp</name>
    <dbReference type="NCBI Taxonomy" id="201089"/>
    <lineage>
        <taxon>Bacteria</taxon>
        <taxon>Pseudomonadati</taxon>
        <taxon>Thermodesulfobacteriota</taxon>
        <taxon>Desulfobacteria</taxon>
        <taxon>Desulfobacterales</taxon>
        <taxon>Desulfobacteriaceae</taxon>
        <taxon>Desulfobacterium</taxon>
        <taxon>environmental samples</taxon>
    </lineage>
</organism>